<proteinExistence type="predicted"/>
<comment type="caution">
    <text evidence="1">The sequence shown here is derived from an EMBL/GenBank/DDBJ whole genome shotgun (WGS) entry which is preliminary data.</text>
</comment>
<protein>
    <submittedName>
        <fullName evidence="1">Uncharacterized protein</fullName>
    </submittedName>
</protein>
<gene>
    <name evidence="1" type="ORF">NPIL_622641</name>
</gene>
<sequence>MRIGFMHHLISPCSIPLSNYSSSPRMIVSEELGNVQNRIRLVVEARNPQEGEIEFQLLIPRESVSCSGSSARLLELRFSSGVVWR</sequence>
<reference evidence="1" key="1">
    <citation type="submission" date="2020-08" db="EMBL/GenBank/DDBJ databases">
        <title>Multicomponent nature underlies the extraordinary mechanical properties of spider dragline silk.</title>
        <authorList>
            <person name="Kono N."/>
            <person name="Nakamura H."/>
            <person name="Mori M."/>
            <person name="Yoshida Y."/>
            <person name="Ohtoshi R."/>
            <person name="Malay A.D."/>
            <person name="Moran D.A.P."/>
            <person name="Tomita M."/>
            <person name="Numata K."/>
            <person name="Arakawa K."/>
        </authorList>
    </citation>
    <scope>NUCLEOTIDE SEQUENCE</scope>
</reference>
<evidence type="ECO:0000313" key="2">
    <source>
        <dbReference type="Proteomes" id="UP000887013"/>
    </source>
</evidence>
<keyword evidence="2" id="KW-1185">Reference proteome</keyword>
<dbReference type="Proteomes" id="UP000887013">
    <property type="component" value="Unassembled WGS sequence"/>
</dbReference>
<name>A0A8X6N5L0_NEPPI</name>
<dbReference type="EMBL" id="BMAW01054314">
    <property type="protein sequence ID" value="GFS95787.1"/>
    <property type="molecule type" value="Genomic_DNA"/>
</dbReference>
<organism evidence="1 2">
    <name type="scientific">Nephila pilipes</name>
    <name type="common">Giant wood spider</name>
    <name type="synonym">Nephila maculata</name>
    <dbReference type="NCBI Taxonomy" id="299642"/>
    <lineage>
        <taxon>Eukaryota</taxon>
        <taxon>Metazoa</taxon>
        <taxon>Ecdysozoa</taxon>
        <taxon>Arthropoda</taxon>
        <taxon>Chelicerata</taxon>
        <taxon>Arachnida</taxon>
        <taxon>Araneae</taxon>
        <taxon>Araneomorphae</taxon>
        <taxon>Entelegynae</taxon>
        <taxon>Araneoidea</taxon>
        <taxon>Nephilidae</taxon>
        <taxon>Nephila</taxon>
    </lineage>
</organism>
<evidence type="ECO:0000313" key="1">
    <source>
        <dbReference type="EMBL" id="GFS95787.1"/>
    </source>
</evidence>
<dbReference type="AlphaFoldDB" id="A0A8X6N5L0"/>
<accession>A0A8X6N5L0</accession>